<evidence type="ECO:0000313" key="1">
    <source>
        <dbReference type="EMBL" id="KAK4668903.1"/>
    </source>
</evidence>
<proteinExistence type="predicted"/>
<dbReference type="GeneID" id="87961911"/>
<dbReference type="Proteomes" id="UP001323617">
    <property type="component" value="Unassembled WGS sequence"/>
</dbReference>
<evidence type="ECO:0000313" key="2">
    <source>
        <dbReference type="Proteomes" id="UP001323617"/>
    </source>
</evidence>
<sequence>MRFPCGLLAAYEHLRCFPRHGRLPFTYPKPLLLPYLSIHCGCLSKEGHWDLPSLVHTESVVLVPMITL</sequence>
<reference evidence="1 2" key="1">
    <citation type="journal article" date="2023" name="bioRxiv">
        <title>High-quality genome assemblies of four members of thePodospora anserinaspecies complex.</title>
        <authorList>
            <person name="Ament-Velasquez S.L."/>
            <person name="Vogan A.A."/>
            <person name="Wallerman O."/>
            <person name="Hartmann F."/>
            <person name="Gautier V."/>
            <person name="Silar P."/>
            <person name="Giraud T."/>
            <person name="Johannesson H."/>
        </authorList>
    </citation>
    <scope>NUCLEOTIDE SEQUENCE [LARGE SCALE GENOMIC DNA]</scope>
    <source>
        <strain evidence="1 2">CBS 124.78</strain>
    </source>
</reference>
<accession>A0ABR0HM88</accession>
<keyword evidence="2" id="KW-1185">Reference proteome</keyword>
<dbReference type="RefSeq" id="XP_062796823.1">
    <property type="nucleotide sequence ID" value="XM_062941122.1"/>
</dbReference>
<comment type="caution">
    <text evidence="1">The sequence shown here is derived from an EMBL/GenBank/DDBJ whole genome shotgun (WGS) entry which is preliminary data.</text>
</comment>
<dbReference type="EMBL" id="JAFFHC010000007">
    <property type="protein sequence ID" value="KAK4668903.1"/>
    <property type="molecule type" value="Genomic_DNA"/>
</dbReference>
<organism evidence="1 2">
    <name type="scientific">Podospora pseudoanserina</name>
    <dbReference type="NCBI Taxonomy" id="2609844"/>
    <lineage>
        <taxon>Eukaryota</taxon>
        <taxon>Fungi</taxon>
        <taxon>Dikarya</taxon>
        <taxon>Ascomycota</taxon>
        <taxon>Pezizomycotina</taxon>
        <taxon>Sordariomycetes</taxon>
        <taxon>Sordariomycetidae</taxon>
        <taxon>Sordariales</taxon>
        <taxon>Podosporaceae</taxon>
        <taxon>Podospora</taxon>
    </lineage>
</organism>
<protein>
    <submittedName>
        <fullName evidence="1">Uncharacterized protein</fullName>
    </submittedName>
</protein>
<name>A0ABR0HM88_9PEZI</name>
<gene>
    <name evidence="1" type="ORF">QC764_0107030</name>
</gene>